<evidence type="ECO:0000259" key="19">
    <source>
        <dbReference type="PROSITE" id="PS50110"/>
    </source>
</evidence>
<feature type="domain" description="PAC" evidence="21">
    <location>
        <begin position="579"/>
        <end position="631"/>
    </location>
</feature>
<dbReference type="HOGENOM" id="CLU_260233_0_0_7"/>
<keyword evidence="10" id="KW-0067">ATP-binding</keyword>
<dbReference type="InterPro" id="IPR013655">
    <property type="entry name" value="PAS_fold_3"/>
</dbReference>
<geneLocation type="plasmid" evidence="23 24">
    <name>pHRM2a</name>
</geneLocation>
<dbReference type="InterPro" id="IPR001789">
    <property type="entry name" value="Sig_transdc_resp-reg_receiver"/>
</dbReference>
<sequence length="1316" mass="147924">MNKKNKHTIALQRKKLQESQDRYRAMFENTMCIKMLIDPNDGAIAEANEAACTFYGYSVEQIRQMKISDINTLSPDEVAKNIQAALSGQHQYFESRHRLADGQIRDVQISSSPIPFKGQKWLYYIIHDITARKNAEKKLHENKSFQRVLLEDINAGVVIVDKKTHTIEQINSQGAKLFGASQDEIIGHVCHNFLCPYDRGNCPITDKGMDLDRADRILLKADGTLLPILKSVKSIKLDGKEKLLETFIDISDRKSAEERLKKSETNFRSFFNSIDNFLFVLDVKGNILKANETAIRRLEYSEEELNGLNVAMVHPEDRRAEAKKIVGEMIEGSADFCPIPVISKSGRYIQVETRVHPGSWDDRPALFCVTKDVTKIRETEELFSKAFHASASLMGISEIDGGLFIDVNRAFVETSGYTRNEAIGKTSVELGLFPNPEDRNRVASMVKESGFIKNMEITIRTKIGDKKFGLFSATRIDVNGNPCLLTTLTDITDRKSAEDALRENKERLDLALESASMAPWHWDTMEKKLYLDSKACLLLGLDTERSNGTLQDFIDAVHPDDRARLRQARDRTTARGTFYEHEFRVVWPDGSTHYITAHGKPVHNSSGVMTKIHGLIGDISKRKIAQQNFEDERQRLANVIKGTNTGTWEWNVQTGETVYNKRWAEILGYTLEELEPADVSTWNRLTHPQDLEKSDEMLLKHFTGEIPYYDIQCRMRHKRGHWVWVHDRGQVMTWTADGKPLMMFGTHMDINQAKQVEQELMATNFQLEDAMARANQMATEAELANLAKGEFLANMSHEIRTPMNGIIGMTGLLMDTQLTDEQRRYARIVQASGESLLRIINEILDFSKIEAGKLDLETIDFNLQDFCDYLTPPLAMQAHEQGIEFICTLDPDVPLGLRGDSGRLGQILTNLAGNAVKFTSTGKVSIKVKVEHETDKDVILYFSVKDTGIGIQREKLGMIFNKFTQADESTTREFGGTGLGLAISKQLTEMMGGRMGVESIQGEGSNFWFTVHMEKQDQGKGKENCPSPGLKDAVVVPMNDSSIARQKLNRFKGKGLRILVVEDNITNQLVALGILKKMGFAAHAVTNGAKAIEALDGATHYDLVFMDMQMPVMNGLDATRAIRDPDSKVYDHDIPIVAMTANAMEEDRKHCLKAGMNDYLSKPINPSALVKVLEKWLVNLEKDEISPSEDMGSIGEDKNRSQRIFDRDALFEQLLGDENLLEIVTATFLKDMSDQIFTLKKSLSRYNAPETAALIHKIKGASAIVKALAFNEAVVQMEDAAKNGDIVKLKELVSVLDFEFLRLTDTMTGSGVGSRQ</sequence>
<dbReference type="Pfam" id="PF00072">
    <property type="entry name" value="Response_reg"/>
    <property type="match status" value="1"/>
</dbReference>
<dbReference type="SMART" id="SM00086">
    <property type="entry name" value="PAC"/>
    <property type="match status" value="5"/>
</dbReference>
<feature type="modified residue" description="Phosphohistidine" evidence="16">
    <location>
        <position position="1256"/>
    </location>
</feature>
<dbReference type="Pfam" id="PF02518">
    <property type="entry name" value="HATPase_c"/>
    <property type="match status" value="1"/>
</dbReference>
<gene>
    <name evidence="23" type="primary">rpfC</name>
    <name evidence="23" type="ORF">HRM2_p00340</name>
</gene>
<feature type="domain" description="HPt" evidence="22">
    <location>
        <begin position="1217"/>
        <end position="1310"/>
    </location>
</feature>
<dbReference type="FunFam" id="1.10.287.130:FF:000002">
    <property type="entry name" value="Two-component osmosensing histidine kinase"/>
    <property type="match status" value="1"/>
</dbReference>
<organism evidence="23 24">
    <name type="scientific">Desulforapulum autotrophicum (strain ATCC 43914 / DSM 3382 / VKM B-1955 / HRM2)</name>
    <name type="common">Desulfobacterium autotrophicum</name>
    <dbReference type="NCBI Taxonomy" id="177437"/>
    <lineage>
        <taxon>Bacteria</taxon>
        <taxon>Pseudomonadati</taxon>
        <taxon>Thermodesulfobacteriota</taxon>
        <taxon>Desulfobacteria</taxon>
        <taxon>Desulfobacterales</taxon>
        <taxon>Desulfobacteraceae</taxon>
        <taxon>Desulforapulum</taxon>
    </lineage>
</organism>
<evidence type="ECO:0000256" key="4">
    <source>
        <dbReference type="ARBA" id="ARBA00022475"/>
    </source>
</evidence>
<evidence type="ECO:0000259" key="18">
    <source>
        <dbReference type="PROSITE" id="PS50109"/>
    </source>
</evidence>
<evidence type="ECO:0000256" key="10">
    <source>
        <dbReference type="ARBA" id="ARBA00022840"/>
    </source>
</evidence>
<dbReference type="InterPro" id="IPR001610">
    <property type="entry name" value="PAC"/>
</dbReference>
<dbReference type="OrthoDB" id="9812395at2"/>
<dbReference type="InterPro" id="IPR008207">
    <property type="entry name" value="Sig_transdc_His_kin_Hpt_dom"/>
</dbReference>
<dbReference type="InterPro" id="IPR036890">
    <property type="entry name" value="HATPase_C_sf"/>
</dbReference>
<dbReference type="EMBL" id="CP001088">
    <property type="protein sequence ID" value="ACN18028.1"/>
    <property type="molecule type" value="Genomic_DNA"/>
</dbReference>
<evidence type="ECO:0000313" key="23">
    <source>
        <dbReference type="EMBL" id="ACN18028.1"/>
    </source>
</evidence>
<dbReference type="Pfam" id="PF00989">
    <property type="entry name" value="PAS"/>
    <property type="match status" value="1"/>
</dbReference>
<feature type="modified residue" description="4-aspartylphosphate" evidence="17">
    <location>
        <position position="1107"/>
    </location>
</feature>
<evidence type="ECO:0000259" key="22">
    <source>
        <dbReference type="PROSITE" id="PS50894"/>
    </source>
</evidence>
<dbReference type="PROSITE" id="PS50109">
    <property type="entry name" value="HIS_KIN"/>
    <property type="match status" value="1"/>
</dbReference>
<name>C0QMN4_DESAH</name>
<dbReference type="PROSITE" id="PS50112">
    <property type="entry name" value="PAS"/>
    <property type="match status" value="5"/>
</dbReference>
<dbReference type="InterPro" id="IPR013767">
    <property type="entry name" value="PAS_fold"/>
</dbReference>
<dbReference type="InterPro" id="IPR000014">
    <property type="entry name" value="PAS"/>
</dbReference>
<dbReference type="Pfam" id="PF01627">
    <property type="entry name" value="Hpt"/>
    <property type="match status" value="1"/>
</dbReference>
<evidence type="ECO:0000256" key="11">
    <source>
        <dbReference type="ARBA" id="ARBA00022989"/>
    </source>
</evidence>
<evidence type="ECO:0000256" key="5">
    <source>
        <dbReference type="ARBA" id="ARBA00022553"/>
    </source>
</evidence>
<dbReference type="InterPro" id="IPR035965">
    <property type="entry name" value="PAS-like_dom_sf"/>
</dbReference>
<dbReference type="PROSITE" id="PS50110">
    <property type="entry name" value="RESPONSE_REGULATORY"/>
    <property type="match status" value="1"/>
</dbReference>
<feature type="domain" description="PAS" evidence="20">
    <location>
        <begin position="142"/>
        <end position="187"/>
    </location>
</feature>
<dbReference type="Gene3D" id="3.30.565.10">
    <property type="entry name" value="Histidine kinase-like ATPase, C-terminal domain"/>
    <property type="match status" value="1"/>
</dbReference>
<evidence type="ECO:0000256" key="1">
    <source>
        <dbReference type="ARBA" id="ARBA00000085"/>
    </source>
</evidence>
<dbReference type="RefSeq" id="WP_012663323.1">
    <property type="nucleotide sequence ID" value="NC_012109.1"/>
</dbReference>
<dbReference type="eggNOG" id="COG5002">
    <property type="taxonomic scope" value="Bacteria"/>
</dbReference>
<dbReference type="GO" id="GO:0005524">
    <property type="term" value="F:ATP binding"/>
    <property type="evidence" value="ECO:0007669"/>
    <property type="project" value="UniProtKB-KW"/>
</dbReference>
<dbReference type="SUPFAM" id="SSF47384">
    <property type="entry name" value="Homodimeric domain of signal transducing histidine kinase"/>
    <property type="match status" value="1"/>
</dbReference>
<evidence type="ECO:0000256" key="6">
    <source>
        <dbReference type="ARBA" id="ARBA00022679"/>
    </source>
</evidence>
<dbReference type="PROSITE" id="PS50113">
    <property type="entry name" value="PAC"/>
    <property type="match status" value="3"/>
</dbReference>
<evidence type="ECO:0000256" key="9">
    <source>
        <dbReference type="ARBA" id="ARBA00022777"/>
    </source>
</evidence>
<dbReference type="CDD" id="cd00082">
    <property type="entry name" value="HisKA"/>
    <property type="match status" value="1"/>
</dbReference>
<accession>C0QMN4</accession>
<dbReference type="GO" id="GO:0005886">
    <property type="term" value="C:plasma membrane"/>
    <property type="evidence" value="ECO:0007669"/>
    <property type="project" value="UniProtKB-SubCell"/>
</dbReference>
<evidence type="ECO:0000256" key="14">
    <source>
        <dbReference type="ARBA" id="ARBA00064003"/>
    </source>
</evidence>
<feature type="domain" description="PAS" evidence="20">
    <location>
        <begin position="263"/>
        <end position="333"/>
    </location>
</feature>
<dbReference type="GO" id="GO:0000155">
    <property type="term" value="F:phosphorelay sensor kinase activity"/>
    <property type="evidence" value="ECO:0007669"/>
    <property type="project" value="InterPro"/>
</dbReference>
<evidence type="ECO:0000256" key="3">
    <source>
        <dbReference type="ARBA" id="ARBA00012438"/>
    </source>
</evidence>
<evidence type="ECO:0000313" key="24">
    <source>
        <dbReference type="Proteomes" id="UP000000442"/>
    </source>
</evidence>
<dbReference type="Gene3D" id="1.20.120.160">
    <property type="entry name" value="HPT domain"/>
    <property type="match status" value="1"/>
</dbReference>
<comment type="catalytic activity">
    <reaction evidence="1">
        <text>ATP + protein L-histidine = ADP + protein N-phospho-L-histidine.</text>
        <dbReference type="EC" id="2.7.13.3"/>
    </reaction>
</comment>
<keyword evidence="23" id="KW-0614">Plasmid</keyword>
<feature type="domain" description="Histidine kinase" evidence="18">
    <location>
        <begin position="794"/>
        <end position="1015"/>
    </location>
</feature>
<comment type="subunit">
    <text evidence="14">At low DSF concentrations, interacts with RpfF.</text>
</comment>
<feature type="domain" description="PAS" evidence="20">
    <location>
        <begin position="504"/>
        <end position="576"/>
    </location>
</feature>
<feature type="domain" description="Response regulatory" evidence="19">
    <location>
        <begin position="1057"/>
        <end position="1177"/>
    </location>
</feature>
<evidence type="ECO:0000256" key="12">
    <source>
        <dbReference type="ARBA" id="ARBA00023012"/>
    </source>
</evidence>
<dbReference type="InterPro" id="IPR005467">
    <property type="entry name" value="His_kinase_dom"/>
</dbReference>
<dbReference type="Pfam" id="PF13426">
    <property type="entry name" value="PAS_9"/>
    <property type="match status" value="3"/>
</dbReference>
<evidence type="ECO:0000256" key="2">
    <source>
        <dbReference type="ARBA" id="ARBA00004651"/>
    </source>
</evidence>
<dbReference type="SMART" id="SM00388">
    <property type="entry name" value="HisKA"/>
    <property type="match status" value="1"/>
</dbReference>
<keyword evidence="12" id="KW-0902">Two-component regulatory system</keyword>
<keyword evidence="24" id="KW-1185">Reference proteome</keyword>
<protein>
    <recommendedName>
        <fullName evidence="15">Sensory/regulatory protein RpfC</fullName>
        <ecNumber evidence="3">2.7.13.3</ecNumber>
    </recommendedName>
</protein>
<dbReference type="Gene3D" id="3.40.50.2300">
    <property type="match status" value="1"/>
</dbReference>
<evidence type="ECO:0000256" key="17">
    <source>
        <dbReference type="PROSITE-ProRule" id="PRU00169"/>
    </source>
</evidence>
<keyword evidence="13" id="KW-0472">Membrane</keyword>
<dbReference type="InterPro" id="IPR011006">
    <property type="entry name" value="CheY-like_superfamily"/>
</dbReference>
<dbReference type="EC" id="2.7.13.3" evidence="3"/>
<dbReference type="eggNOG" id="COG0784">
    <property type="taxonomic scope" value="Bacteria"/>
</dbReference>
<dbReference type="SUPFAM" id="SSF47226">
    <property type="entry name" value="Histidine-containing phosphotransfer domain, HPT domain"/>
    <property type="match status" value="1"/>
</dbReference>
<dbReference type="SUPFAM" id="SSF52172">
    <property type="entry name" value="CheY-like"/>
    <property type="match status" value="1"/>
</dbReference>
<keyword evidence="6" id="KW-0808">Transferase</keyword>
<dbReference type="InterPro" id="IPR036641">
    <property type="entry name" value="HPT_dom_sf"/>
</dbReference>
<dbReference type="SMART" id="SM00091">
    <property type="entry name" value="PAS"/>
    <property type="match status" value="6"/>
</dbReference>
<feature type="domain" description="PAS" evidence="20">
    <location>
        <begin position="379"/>
        <end position="449"/>
    </location>
</feature>
<keyword evidence="4" id="KW-1003">Cell membrane</keyword>
<keyword evidence="11" id="KW-1133">Transmembrane helix</keyword>
<dbReference type="Gene3D" id="1.10.287.130">
    <property type="match status" value="1"/>
</dbReference>
<dbReference type="PANTHER" id="PTHR45339:SF1">
    <property type="entry name" value="HYBRID SIGNAL TRANSDUCTION HISTIDINE KINASE J"/>
    <property type="match status" value="1"/>
</dbReference>
<dbReference type="CDD" id="cd16922">
    <property type="entry name" value="HATPase_EvgS-ArcB-TorS-like"/>
    <property type="match status" value="1"/>
</dbReference>
<dbReference type="Proteomes" id="UP000000442">
    <property type="component" value="Plasmid pHRM2a"/>
</dbReference>
<evidence type="ECO:0000256" key="7">
    <source>
        <dbReference type="ARBA" id="ARBA00022692"/>
    </source>
</evidence>
<dbReference type="InterPro" id="IPR003661">
    <property type="entry name" value="HisK_dim/P_dom"/>
</dbReference>
<dbReference type="PANTHER" id="PTHR45339">
    <property type="entry name" value="HYBRID SIGNAL TRANSDUCTION HISTIDINE KINASE J"/>
    <property type="match status" value="1"/>
</dbReference>
<dbReference type="CDD" id="cd00130">
    <property type="entry name" value="PAS"/>
    <property type="match status" value="5"/>
</dbReference>
<evidence type="ECO:0000256" key="13">
    <source>
        <dbReference type="ARBA" id="ARBA00023136"/>
    </source>
</evidence>
<dbReference type="FunFam" id="3.30.565.10:FF:000010">
    <property type="entry name" value="Sensor histidine kinase RcsC"/>
    <property type="match status" value="1"/>
</dbReference>
<dbReference type="Gene3D" id="6.10.250.490">
    <property type="match status" value="1"/>
</dbReference>
<dbReference type="SMART" id="SM00387">
    <property type="entry name" value="HATPase_c"/>
    <property type="match status" value="1"/>
</dbReference>
<dbReference type="KEGG" id="dat:HRM2_p00340"/>
<dbReference type="InterPro" id="IPR036097">
    <property type="entry name" value="HisK_dim/P_sf"/>
</dbReference>
<dbReference type="Pfam" id="PF00512">
    <property type="entry name" value="HisKA"/>
    <property type="match status" value="1"/>
</dbReference>
<keyword evidence="8" id="KW-0547">Nucleotide-binding</keyword>
<dbReference type="Gene3D" id="2.10.70.100">
    <property type="match status" value="1"/>
</dbReference>
<dbReference type="SUPFAM" id="SSF55874">
    <property type="entry name" value="ATPase domain of HSP90 chaperone/DNA topoisomerase II/histidine kinase"/>
    <property type="match status" value="1"/>
</dbReference>
<keyword evidence="7" id="KW-0812">Transmembrane</keyword>
<keyword evidence="5 17" id="KW-0597">Phosphoprotein</keyword>
<dbReference type="InterPro" id="IPR003594">
    <property type="entry name" value="HATPase_dom"/>
</dbReference>
<evidence type="ECO:0000256" key="8">
    <source>
        <dbReference type="ARBA" id="ARBA00022741"/>
    </source>
</evidence>
<dbReference type="NCBIfam" id="TIGR00229">
    <property type="entry name" value="sensory_box"/>
    <property type="match status" value="6"/>
</dbReference>
<dbReference type="InterPro" id="IPR004358">
    <property type="entry name" value="Sig_transdc_His_kin-like_C"/>
</dbReference>
<dbReference type="Pfam" id="PF08447">
    <property type="entry name" value="PAS_3"/>
    <property type="match status" value="2"/>
</dbReference>
<dbReference type="CDD" id="cd17546">
    <property type="entry name" value="REC_hyHK_CKI1_RcsC-like"/>
    <property type="match status" value="1"/>
</dbReference>
<proteinExistence type="predicted"/>
<evidence type="ECO:0000259" key="21">
    <source>
        <dbReference type="PROSITE" id="PS50113"/>
    </source>
</evidence>
<dbReference type="GO" id="GO:0006355">
    <property type="term" value="P:regulation of DNA-templated transcription"/>
    <property type="evidence" value="ECO:0007669"/>
    <property type="project" value="InterPro"/>
</dbReference>
<dbReference type="PROSITE" id="PS50894">
    <property type="entry name" value="HPT"/>
    <property type="match status" value="1"/>
</dbReference>
<evidence type="ECO:0000256" key="16">
    <source>
        <dbReference type="PROSITE-ProRule" id="PRU00110"/>
    </source>
</evidence>
<dbReference type="InterPro" id="IPR000700">
    <property type="entry name" value="PAS-assoc_C"/>
</dbReference>
<dbReference type="eggNOG" id="COG2198">
    <property type="taxonomic scope" value="Bacteria"/>
</dbReference>
<dbReference type="PRINTS" id="PR00344">
    <property type="entry name" value="BCTRLSENSOR"/>
</dbReference>
<feature type="domain" description="PAC" evidence="21">
    <location>
        <begin position="709"/>
        <end position="762"/>
    </location>
</feature>
<dbReference type="Gene3D" id="3.30.450.20">
    <property type="entry name" value="PAS domain"/>
    <property type="match status" value="6"/>
</dbReference>
<reference evidence="23 24" key="1">
    <citation type="journal article" date="2009" name="Environ. Microbiol.">
        <title>Genome sequence of Desulfobacterium autotrophicum HRM2, a marine sulfate reducer oxidizing organic carbon completely to carbon dioxide.</title>
        <authorList>
            <person name="Strittmatter A.W."/>
            <person name="Liesegang H."/>
            <person name="Rabus R."/>
            <person name="Decker I."/>
            <person name="Amann J."/>
            <person name="Andres S."/>
            <person name="Henne A."/>
            <person name="Fricke W.F."/>
            <person name="Martinez-Arias R."/>
            <person name="Bartels D."/>
            <person name="Goesmann A."/>
            <person name="Krause L."/>
            <person name="Puehler A."/>
            <person name="Klenk H.P."/>
            <person name="Richter M."/>
            <person name="Schuler M."/>
            <person name="Gloeckner F.O."/>
            <person name="Meyerdierks A."/>
            <person name="Gottschalk G."/>
            <person name="Amann R."/>
        </authorList>
    </citation>
    <scope>NUCLEOTIDE SEQUENCE [LARGE SCALE GENOMIC DNA]</scope>
    <source>
        <strain evidence="24">ATCC 43914 / DSM 3382 / HRM2</strain>
        <plasmid evidence="24">Plasmid pHRM2a</plasmid>
    </source>
</reference>
<evidence type="ECO:0000256" key="15">
    <source>
        <dbReference type="ARBA" id="ARBA00068150"/>
    </source>
</evidence>
<keyword evidence="9" id="KW-0418">Kinase</keyword>
<dbReference type="SMART" id="SM00448">
    <property type="entry name" value="REC"/>
    <property type="match status" value="1"/>
</dbReference>
<feature type="domain" description="PAS" evidence="20">
    <location>
        <begin position="632"/>
        <end position="705"/>
    </location>
</feature>
<feature type="domain" description="PAC" evidence="21">
    <location>
        <begin position="212"/>
        <end position="262"/>
    </location>
</feature>
<comment type="subcellular location">
    <subcellularLocation>
        <location evidence="2">Cell membrane</location>
        <topology evidence="2">Multi-pass membrane protein</topology>
    </subcellularLocation>
</comment>
<dbReference type="SUPFAM" id="SSF55785">
    <property type="entry name" value="PYP-like sensor domain (PAS domain)"/>
    <property type="match status" value="6"/>
</dbReference>
<evidence type="ECO:0000259" key="20">
    <source>
        <dbReference type="PROSITE" id="PS50112"/>
    </source>
</evidence>